<name>A0ABS4KI13_9FIRM</name>
<accession>A0ABS4KI13</accession>
<comment type="caution">
    <text evidence="1">The sequence shown here is derived from an EMBL/GenBank/DDBJ whole genome shotgun (WGS) entry which is preliminary data.</text>
</comment>
<proteinExistence type="predicted"/>
<dbReference type="RefSeq" id="WP_209660478.1">
    <property type="nucleotide sequence ID" value="NZ_JAGGLI010000011.1"/>
</dbReference>
<dbReference type="EMBL" id="JAGGLI010000011">
    <property type="protein sequence ID" value="MBP2027416.1"/>
    <property type="molecule type" value="Genomic_DNA"/>
</dbReference>
<dbReference type="Proteomes" id="UP001314903">
    <property type="component" value="Unassembled WGS sequence"/>
</dbReference>
<keyword evidence="2" id="KW-1185">Reference proteome</keyword>
<gene>
    <name evidence="1" type="ORF">J2Z35_001210</name>
</gene>
<reference evidence="1 2" key="1">
    <citation type="submission" date="2021-03" db="EMBL/GenBank/DDBJ databases">
        <title>Genomic Encyclopedia of Type Strains, Phase IV (KMG-IV): sequencing the most valuable type-strain genomes for metagenomic binning, comparative biology and taxonomic classification.</title>
        <authorList>
            <person name="Goeker M."/>
        </authorList>
    </citation>
    <scope>NUCLEOTIDE SEQUENCE [LARGE SCALE GENOMIC DNA]</scope>
    <source>
        <strain evidence="1 2">DSM 27512</strain>
    </source>
</reference>
<evidence type="ECO:0000313" key="1">
    <source>
        <dbReference type="EMBL" id="MBP2027416.1"/>
    </source>
</evidence>
<evidence type="ECO:0000313" key="2">
    <source>
        <dbReference type="Proteomes" id="UP001314903"/>
    </source>
</evidence>
<sequence>MTKEEFLNSFPEYHKKKIEHKKKLKSQLNYDIHQCLLGRMNKCVKNKKNVNKYFGYR</sequence>
<organism evidence="1 2">
    <name type="scientific">Acetoanaerobium pronyense</name>
    <dbReference type="NCBI Taxonomy" id="1482736"/>
    <lineage>
        <taxon>Bacteria</taxon>
        <taxon>Bacillati</taxon>
        <taxon>Bacillota</taxon>
        <taxon>Clostridia</taxon>
        <taxon>Peptostreptococcales</taxon>
        <taxon>Filifactoraceae</taxon>
        <taxon>Acetoanaerobium</taxon>
    </lineage>
</organism>
<protein>
    <submittedName>
        <fullName evidence="1">Uncharacterized protein</fullName>
    </submittedName>
</protein>